<name>A0AA86S8N9_9FABA</name>
<protein>
    <submittedName>
        <fullName evidence="3">Uncharacterized protein</fullName>
    </submittedName>
</protein>
<feature type="compositionally biased region" description="Acidic residues" evidence="1">
    <location>
        <begin position="245"/>
        <end position="255"/>
    </location>
</feature>
<keyword evidence="4" id="KW-1185">Reference proteome</keyword>
<evidence type="ECO:0000256" key="2">
    <source>
        <dbReference type="SAM" id="Phobius"/>
    </source>
</evidence>
<proteinExistence type="predicted"/>
<feature type="transmembrane region" description="Helical" evidence="2">
    <location>
        <begin position="123"/>
        <end position="143"/>
    </location>
</feature>
<evidence type="ECO:0000256" key="1">
    <source>
        <dbReference type="SAM" id="MobiDB-lite"/>
    </source>
</evidence>
<dbReference type="InterPro" id="IPR012870">
    <property type="entry name" value="DUF1666"/>
</dbReference>
<dbReference type="Gramene" id="rna-AYBTSS11_LOCUS7714">
    <property type="protein sequence ID" value="CAJ1936894.1"/>
    <property type="gene ID" value="gene-AYBTSS11_LOCUS7714"/>
</dbReference>
<feature type="region of interest" description="Disordered" evidence="1">
    <location>
        <begin position="219"/>
        <end position="274"/>
    </location>
</feature>
<reference evidence="3" key="1">
    <citation type="submission" date="2023-10" db="EMBL/GenBank/DDBJ databases">
        <authorList>
            <person name="Domelevo Entfellner J.-B."/>
        </authorList>
    </citation>
    <scope>NUCLEOTIDE SEQUENCE</scope>
</reference>
<dbReference type="Pfam" id="PF07891">
    <property type="entry name" value="DUF1666"/>
    <property type="match status" value="1"/>
</dbReference>
<dbReference type="PANTHER" id="PTHR46702">
    <property type="entry name" value="DNA LIGASE (DUF1666)-RELATED"/>
    <property type="match status" value="1"/>
</dbReference>
<evidence type="ECO:0000313" key="4">
    <source>
        <dbReference type="Proteomes" id="UP001189624"/>
    </source>
</evidence>
<feature type="compositionally biased region" description="Polar residues" evidence="1">
    <location>
        <begin position="231"/>
        <end position="243"/>
    </location>
</feature>
<dbReference type="EMBL" id="OY731400">
    <property type="protein sequence ID" value="CAJ1936894.1"/>
    <property type="molecule type" value="Genomic_DNA"/>
</dbReference>
<dbReference type="Proteomes" id="UP001189624">
    <property type="component" value="Chromosome 3"/>
</dbReference>
<keyword evidence="2" id="KW-0472">Membrane</keyword>
<organism evidence="3 4">
    <name type="scientific">Sphenostylis stenocarpa</name>
    <dbReference type="NCBI Taxonomy" id="92480"/>
    <lineage>
        <taxon>Eukaryota</taxon>
        <taxon>Viridiplantae</taxon>
        <taxon>Streptophyta</taxon>
        <taxon>Embryophyta</taxon>
        <taxon>Tracheophyta</taxon>
        <taxon>Spermatophyta</taxon>
        <taxon>Magnoliopsida</taxon>
        <taxon>eudicotyledons</taxon>
        <taxon>Gunneridae</taxon>
        <taxon>Pentapetalae</taxon>
        <taxon>rosids</taxon>
        <taxon>fabids</taxon>
        <taxon>Fabales</taxon>
        <taxon>Fabaceae</taxon>
        <taxon>Papilionoideae</taxon>
        <taxon>50 kb inversion clade</taxon>
        <taxon>NPAAA clade</taxon>
        <taxon>indigoferoid/millettioid clade</taxon>
        <taxon>Phaseoleae</taxon>
        <taxon>Sphenostylis</taxon>
    </lineage>
</organism>
<accession>A0AA86S8N9</accession>
<keyword evidence="2" id="KW-0812">Transmembrane</keyword>
<sequence length="672" mass="78665">MIKIYKLFYITKKRLQRNFATHLVVRKKTRLSNILNSVNFTTGLSFVLRAYNQGHDIRDFDISDVVVVDVDQEGYTLRKQLKELLCLVVESSEAHFGATTKKMLLCPKEDALLKLFYNVSSPFHLLFLVLFSSAIFLLTFLTFTGRYPFIQRDQEYEYVYTEDEEEEEEEETQEGYSCVDSTEGKNITCGKEILVFGHNERHQRSHSYLEEFISPRESLNEESEEKHYSDETLSLHNSPQVSDFENVEAETVEEDFPARDSDSVPNSAKVESRTASPLNLNSYKRNKTHDDNHVSVEIIKNKKVQEPNLARDEKFFVFASTQLQSKKLMVEEKDDESSKWKSSVNCRDSETEDAFSSSSRRSCPKWESYTLFQKYDEEMAILDRISAQKLHETESLRSIQMSPRSMSERIVYKFQTINKKPADVGHNPYRELEAAYVAQICLTWEALSWNYKNFRSKHASRQDHDTGCSATVAQQFQQFQVLLQRYIENETYEHGRRPEIYARMRLLAPKLLLVPEYQDLEEDQKDGGFQCKISSASFLKIMEDGIKTFMNFLKNDKEKPCQILAAYFRRNQRGTVDPTLLRLMKKVNQKKRVKVKDLNHAGKCLRKRKLKVEKDMDILMALIDLKVVSRVLRMSDMSEEQLHWCEEKMSRVRIMEGKLQRDYSTPLFFPSH</sequence>
<dbReference type="AlphaFoldDB" id="A0AA86S8N9"/>
<dbReference type="PANTHER" id="PTHR46702:SF8">
    <property type="entry name" value="DUF1666 FAMILY PROTEIN"/>
    <property type="match status" value="1"/>
</dbReference>
<keyword evidence="2" id="KW-1133">Transmembrane helix</keyword>
<evidence type="ECO:0000313" key="3">
    <source>
        <dbReference type="EMBL" id="CAJ1936894.1"/>
    </source>
</evidence>
<gene>
    <name evidence="3" type="ORF">AYBTSS11_LOCUS7714</name>
</gene>